<name>A0A931GN11_9ACTN</name>
<evidence type="ECO:0000313" key="2">
    <source>
        <dbReference type="EMBL" id="MBG6093257.1"/>
    </source>
</evidence>
<reference evidence="2" key="1">
    <citation type="submission" date="2020-11" db="EMBL/GenBank/DDBJ databases">
        <title>Sequencing the genomes of 1000 actinobacteria strains.</title>
        <authorList>
            <person name="Klenk H.-P."/>
        </authorList>
    </citation>
    <scope>NUCLEOTIDE SEQUENCE</scope>
    <source>
        <strain evidence="2">DSM 43175</strain>
    </source>
</reference>
<proteinExistence type="predicted"/>
<accession>A0A931GN11</accession>
<keyword evidence="3" id="KW-1185">Reference proteome</keyword>
<evidence type="ECO:0000256" key="1">
    <source>
        <dbReference type="SAM" id="MobiDB-lite"/>
    </source>
</evidence>
<comment type="caution">
    <text evidence="2">The sequence shown here is derived from an EMBL/GenBank/DDBJ whole genome shotgun (WGS) entry which is preliminary data.</text>
</comment>
<feature type="region of interest" description="Disordered" evidence="1">
    <location>
        <begin position="54"/>
        <end position="83"/>
    </location>
</feature>
<sequence length="187" mass="20750">MGGYSQDADTSYKCTCNTCLKNYSPQEVEQLYQQHKADGTLDDHPELRHQYTITSTQNAPDLAGYQGQKRENDPSRQWGKNAEDGFEVDPDELRALRTTIINDLNDLTDRLRGVKGLKGFSVEKVGGGEVGQQWVNMATNASTVFGEYFDDILANIEGVAAKLKATYESYEGGENRTQQQVEGGVDI</sequence>
<organism evidence="2 3">
    <name type="scientific">Actinomadura viridis</name>
    <dbReference type="NCBI Taxonomy" id="58110"/>
    <lineage>
        <taxon>Bacteria</taxon>
        <taxon>Bacillati</taxon>
        <taxon>Actinomycetota</taxon>
        <taxon>Actinomycetes</taxon>
        <taxon>Streptosporangiales</taxon>
        <taxon>Thermomonosporaceae</taxon>
        <taxon>Actinomadura</taxon>
    </lineage>
</organism>
<dbReference type="EMBL" id="JADOUA010000001">
    <property type="protein sequence ID" value="MBG6093257.1"/>
    <property type="molecule type" value="Genomic_DNA"/>
</dbReference>
<evidence type="ECO:0000313" key="3">
    <source>
        <dbReference type="Proteomes" id="UP000614047"/>
    </source>
</evidence>
<gene>
    <name evidence="2" type="ORF">IW256_007370</name>
</gene>
<dbReference type="AlphaFoldDB" id="A0A931GN11"/>
<dbReference type="Proteomes" id="UP000614047">
    <property type="component" value="Unassembled WGS sequence"/>
</dbReference>
<protein>
    <submittedName>
        <fullName evidence="2">Uncharacterized protein</fullName>
    </submittedName>
</protein>
<dbReference type="RefSeq" id="WP_197015342.1">
    <property type="nucleotide sequence ID" value="NZ_BAABES010000015.1"/>
</dbReference>